<name>A0A8J3DR11_9HYPH</name>
<feature type="transmembrane region" description="Helical" evidence="1">
    <location>
        <begin position="105"/>
        <end position="126"/>
    </location>
</feature>
<feature type="transmembrane region" description="Helical" evidence="1">
    <location>
        <begin position="13"/>
        <end position="32"/>
    </location>
</feature>
<dbReference type="AlphaFoldDB" id="A0A8J3DR11"/>
<evidence type="ECO:0000313" key="2">
    <source>
        <dbReference type="EMBL" id="GHC73828.1"/>
    </source>
</evidence>
<keyword evidence="1" id="KW-0812">Transmembrane</keyword>
<dbReference type="RefSeq" id="WP_189490112.1">
    <property type="nucleotide sequence ID" value="NZ_BMZO01000007.1"/>
</dbReference>
<keyword evidence="1" id="KW-0472">Membrane</keyword>
<organism evidence="2 3">
    <name type="scientific">Limoniibacter endophyticus</name>
    <dbReference type="NCBI Taxonomy" id="1565040"/>
    <lineage>
        <taxon>Bacteria</taxon>
        <taxon>Pseudomonadati</taxon>
        <taxon>Pseudomonadota</taxon>
        <taxon>Alphaproteobacteria</taxon>
        <taxon>Hyphomicrobiales</taxon>
        <taxon>Bartonellaceae</taxon>
        <taxon>Limoniibacter</taxon>
    </lineage>
</organism>
<protein>
    <submittedName>
        <fullName evidence="2">Membrane protein</fullName>
    </submittedName>
</protein>
<keyword evidence="1" id="KW-1133">Transmembrane helix</keyword>
<feature type="transmembrane region" description="Helical" evidence="1">
    <location>
        <begin position="79"/>
        <end position="98"/>
    </location>
</feature>
<dbReference type="Proteomes" id="UP000641137">
    <property type="component" value="Unassembled WGS sequence"/>
</dbReference>
<dbReference type="EMBL" id="BMZO01000007">
    <property type="protein sequence ID" value="GHC73828.1"/>
    <property type="molecule type" value="Genomic_DNA"/>
</dbReference>
<keyword evidence="3" id="KW-1185">Reference proteome</keyword>
<proteinExistence type="predicted"/>
<reference evidence="2" key="1">
    <citation type="journal article" date="2014" name="Int. J. Syst. Evol. Microbiol.">
        <title>Complete genome sequence of Corynebacterium casei LMG S-19264T (=DSM 44701T), isolated from a smear-ripened cheese.</title>
        <authorList>
            <consortium name="US DOE Joint Genome Institute (JGI-PGF)"/>
            <person name="Walter F."/>
            <person name="Albersmeier A."/>
            <person name="Kalinowski J."/>
            <person name="Ruckert C."/>
        </authorList>
    </citation>
    <scope>NUCLEOTIDE SEQUENCE</scope>
    <source>
        <strain evidence="2">KCTC 42097</strain>
    </source>
</reference>
<evidence type="ECO:0000256" key="1">
    <source>
        <dbReference type="SAM" id="Phobius"/>
    </source>
</evidence>
<accession>A0A8J3DR11</accession>
<comment type="caution">
    <text evidence="2">The sequence shown here is derived from an EMBL/GenBank/DDBJ whole genome shotgun (WGS) entry which is preliminary data.</text>
</comment>
<evidence type="ECO:0000313" key="3">
    <source>
        <dbReference type="Proteomes" id="UP000641137"/>
    </source>
</evidence>
<gene>
    <name evidence="2" type="ORF">GCM10010136_22270</name>
</gene>
<sequence>MISFPWPFTFGEWLAFGAGWTTVLFGLVLFFAPTWSLRLIGVPVGQVLPAAMANCRGFFAGPFLGSGLCSVLLAQPLLYMALGFAYAFAVFGTIISLLSDRSAGLRSFIALAIEAILCALLFAYSFGFVA</sequence>
<reference evidence="2" key="2">
    <citation type="submission" date="2020-09" db="EMBL/GenBank/DDBJ databases">
        <authorList>
            <person name="Sun Q."/>
            <person name="Kim S."/>
        </authorList>
    </citation>
    <scope>NUCLEOTIDE SEQUENCE</scope>
    <source>
        <strain evidence="2">KCTC 42097</strain>
    </source>
</reference>